<dbReference type="EMBL" id="JACJIA010000002">
    <property type="protein sequence ID" value="MBA8950147.1"/>
    <property type="molecule type" value="Genomic_DNA"/>
</dbReference>
<reference evidence="3 4" key="1">
    <citation type="submission" date="2020-08" db="EMBL/GenBank/DDBJ databases">
        <title>Genomic Encyclopedia of Type Strains, Phase IV (KMG-IV): sequencing the most valuable type-strain genomes for metagenomic binning, comparative biology and taxonomic classification.</title>
        <authorList>
            <person name="Goeker M."/>
        </authorList>
    </citation>
    <scope>NUCLEOTIDE SEQUENCE [LARGE SCALE GENOMIC DNA]</scope>
    <source>
        <strain evidence="3 4">DSM 44197</strain>
    </source>
</reference>
<keyword evidence="4" id="KW-1185">Reference proteome</keyword>
<proteinExistence type="predicted"/>
<evidence type="ECO:0000313" key="3">
    <source>
        <dbReference type="EMBL" id="MBA8950147.1"/>
    </source>
</evidence>
<protein>
    <submittedName>
        <fullName evidence="3">Uncharacterized protein</fullName>
    </submittedName>
</protein>
<dbReference type="AlphaFoldDB" id="A0A7W3LLA4"/>
<comment type="caution">
    <text evidence="3">The sequence shown here is derived from an EMBL/GenBank/DDBJ whole genome shotgun (WGS) entry which is preliminary data.</text>
</comment>
<feature type="signal peptide" evidence="2">
    <location>
        <begin position="1"/>
        <end position="20"/>
    </location>
</feature>
<feature type="region of interest" description="Disordered" evidence="1">
    <location>
        <begin position="39"/>
        <end position="62"/>
    </location>
</feature>
<evidence type="ECO:0000256" key="1">
    <source>
        <dbReference type="SAM" id="MobiDB-lite"/>
    </source>
</evidence>
<feature type="chain" id="PRO_5038734448" evidence="2">
    <location>
        <begin position="21"/>
        <end position="62"/>
    </location>
</feature>
<evidence type="ECO:0000256" key="2">
    <source>
        <dbReference type="SAM" id="SignalP"/>
    </source>
</evidence>
<feature type="compositionally biased region" description="Polar residues" evidence="1">
    <location>
        <begin position="53"/>
        <end position="62"/>
    </location>
</feature>
<name>A0A7W3LLA4_ACTNM</name>
<dbReference type="RefSeq" id="WP_182842616.1">
    <property type="nucleotide sequence ID" value="NZ_BAAALP010000037.1"/>
</dbReference>
<dbReference type="Proteomes" id="UP000572680">
    <property type="component" value="Unassembled WGS sequence"/>
</dbReference>
<evidence type="ECO:0000313" key="4">
    <source>
        <dbReference type="Proteomes" id="UP000572680"/>
    </source>
</evidence>
<accession>A0A7W3LLA4</accession>
<sequence length="62" mass="5792">MVRRALSKGCAAVGALGVLAAGCGGTGMAEQVAAASPVRLEGPTPSSGWGAASTASMSGRSG</sequence>
<keyword evidence="2" id="KW-0732">Signal</keyword>
<organism evidence="3 4">
    <name type="scientific">Actinomadura namibiensis</name>
    <dbReference type="NCBI Taxonomy" id="182080"/>
    <lineage>
        <taxon>Bacteria</taxon>
        <taxon>Bacillati</taxon>
        <taxon>Actinomycetota</taxon>
        <taxon>Actinomycetes</taxon>
        <taxon>Streptosporangiales</taxon>
        <taxon>Thermomonosporaceae</taxon>
        <taxon>Actinomadura</taxon>
    </lineage>
</organism>
<gene>
    <name evidence="3" type="ORF">HNR61_001760</name>
</gene>
<dbReference type="PROSITE" id="PS51257">
    <property type="entry name" value="PROKAR_LIPOPROTEIN"/>
    <property type="match status" value="1"/>
</dbReference>